<organism evidence="4 5">
    <name type="scientific">Ridgeia piscesae</name>
    <name type="common">Tubeworm</name>
    <dbReference type="NCBI Taxonomy" id="27915"/>
    <lineage>
        <taxon>Eukaryota</taxon>
        <taxon>Metazoa</taxon>
        <taxon>Spiralia</taxon>
        <taxon>Lophotrochozoa</taxon>
        <taxon>Annelida</taxon>
        <taxon>Polychaeta</taxon>
        <taxon>Sedentaria</taxon>
        <taxon>Canalipalpata</taxon>
        <taxon>Sabellida</taxon>
        <taxon>Siboglinidae</taxon>
        <taxon>Ridgeia</taxon>
    </lineage>
</organism>
<dbReference type="PROSITE" id="PS50297">
    <property type="entry name" value="ANK_REP_REGION"/>
    <property type="match status" value="1"/>
</dbReference>
<dbReference type="Gene3D" id="1.25.40.20">
    <property type="entry name" value="Ankyrin repeat-containing domain"/>
    <property type="match status" value="1"/>
</dbReference>
<evidence type="ECO:0000256" key="1">
    <source>
        <dbReference type="PROSITE-ProRule" id="PRU00023"/>
    </source>
</evidence>
<dbReference type="GO" id="GO:0003676">
    <property type="term" value="F:nucleic acid binding"/>
    <property type="evidence" value="ECO:0007669"/>
    <property type="project" value="InterPro"/>
</dbReference>
<evidence type="ECO:0000313" key="4">
    <source>
        <dbReference type="EMBL" id="KAK2185287.1"/>
    </source>
</evidence>
<dbReference type="SMART" id="SM00443">
    <property type="entry name" value="G_patch"/>
    <property type="match status" value="1"/>
</dbReference>
<keyword evidence="5" id="KW-1185">Reference proteome</keyword>
<accession>A0AAD9NZE0</accession>
<dbReference type="Proteomes" id="UP001209878">
    <property type="component" value="Unassembled WGS sequence"/>
</dbReference>
<comment type="caution">
    <text evidence="4">The sequence shown here is derived from an EMBL/GenBank/DDBJ whole genome shotgun (WGS) entry which is preliminary data.</text>
</comment>
<protein>
    <recommendedName>
        <fullName evidence="3">G-patch domain-containing protein</fullName>
    </recommendedName>
</protein>
<dbReference type="Pfam" id="PF01585">
    <property type="entry name" value="G-patch"/>
    <property type="match status" value="1"/>
</dbReference>
<dbReference type="PANTHER" id="PTHR20923">
    <property type="entry name" value="BAT4 PROTEIN-RELATED"/>
    <property type="match status" value="1"/>
</dbReference>
<dbReference type="PROSITE" id="PS50088">
    <property type="entry name" value="ANK_REPEAT"/>
    <property type="match status" value="1"/>
</dbReference>
<feature type="compositionally biased region" description="Basic and acidic residues" evidence="2">
    <location>
        <begin position="57"/>
        <end position="74"/>
    </location>
</feature>
<dbReference type="InterPro" id="IPR039146">
    <property type="entry name" value="GPANK1"/>
</dbReference>
<evidence type="ECO:0000259" key="3">
    <source>
        <dbReference type="PROSITE" id="PS50174"/>
    </source>
</evidence>
<gene>
    <name evidence="4" type="ORF">NP493_241g06063</name>
</gene>
<dbReference type="PROSITE" id="PS50174">
    <property type="entry name" value="G_PATCH"/>
    <property type="match status" value="1"/>
</dbReference>
<name>A0AAD9NZE0_RIDPI</name>
<feature type="region of interest" description="Disordered" evidence="2">
    <location>
        <begin position="52"/>
        <end position="74"/>
    </location>
</feature>
<evidence type="ECO:0000256" key="2">
    <source>
        <dbReference type="SAM" id="MobiDB-lite"/>
    </source>
</evidence>
<reference evidence="4" key="1">
    <citation type="journal article" date="2023" name="Mol. Biol. Evol.">
        <title>Third-Generation Sequencing Reveals the Adaptive Role of the Epigenome in Three Deep-Sea Polychaetes.</title>
        <authorList>
            <person name="Perez M."/>
            <person name="Aroh O."/>
            <person name="Sun Y."/>
            <person name="Lan Y."/>
            <person name="Juniper S.K."/>
            <person name="Young C.R."/>
            <person name="Angers B."/>
            <person name="Qian P.Y."/>
        </authorList>
    </citation>
    <scope>NUCLEOTIDE SEQUENCE</scope>
    <source>
        <strain evidence="4">R07B-5</strain>
    </source>
</reference>
<dbReference type="PANTHER" id="PTHR20923:SF1">
    <property type="entry name" value="G PATCH DOMAIN AND ANKYRIN REPEAT-CONTAINING PROTEIN 1"/>
    <property type="match status" value="1"/>
</dbReference>
<dbReference type="Pfam" id="PF12796">
    <property type="entry name" value="Ank_2"/>
    <property type="match status" value="1"/>
</dbReference>
<proteinExistence type="predicted"/>
<evidence type="ECO:0000313" key="5">
    <source>
        <dbReference type="Proteomes" id="UP001209878"/>
    </source>
</evidence>
<feature type="compositionally biased region" description="Polar residues" evidence="2">
    <location>
        <begin position="100"/>
        <end position="109"/>
    </location>
</feature>
<dbReference type="EMBL" id="JAODUO010000241">
    <property type="protein sequence ID" value="KAK2185287.1"/>
    <property type="molecule type" value="Genomic_DNA"/>
</dbReference>
<keyword evidence="1" id="KW-0040">ANK repeat</keyword>
<dbReference type="InterPro" id="IPR000467">
    <property type="entry name" value="G_patch_dom"/>
</dbReference>
<feature type="repeat" description="ANK" evidence="1">
    <location>
        <begin position="163"/>
        <end position="195"/>
    </location>
</feature>
<dbReference type="InterPro" id="IPR036770">
    <property type="entry name" value="Ankyrin_rpt-contain_sf"/>
</dbReference>
<dbReference type="InterPro" id="IPR002110">
    <property type="entry name" value="Ankyrin_rpt"/>
</dbReference>
<dbReference type="SUPFAM" id="SSF48403">
    <property type="entry name" value="Ankyrin repeat"/>
    <property type="match status" value="1"/>
</dbReference>
<dbReference type="AlphaFoldDB" id="A0AAD9NZE0"/>
<sequence>MAHRACVKQPINFVHAKDEYKSTSTSSSCKKKSEHPQLDGHDIKLFYEEVVGSSSSENRHRDVSKPKHAHPMDRKHTSSLVLHHTDCPSNVTDAVEVQGSPVTSHSSNKIAKPESTGKEMPVSSKSMMKRKENKFLHCAQDGDLNELCRLVEDGVDVNVHDAYGWTALMCASHTGHLPVVQYLVDSGARLTVRDSNGRTPIDIARLAKQHHLVKYYENRGQDSNLCHEGNHSECRPFYCEICQAEFKDTHLGAHNTSTVHLFNCRLPRKPTTYFLPENNKGFQMLLRAGWDKEKGLGSEEQGHKFPVKTVLKRDRHGLGAEDDRKAKVTHFGPNDRKAVQECSVKRTMKATTLNAKAHDRTLTREKRKERIFRMAFNMD</sequence>
<feature type="region of interest" description="Disordered" evidence="2">
    <location>
        <begin position="98"/>
        <end position="124"/>
    </location>
</feature>
<feature type="domain" description="G-patch" evidence="3">
    <location>
        <begin position="277"/>
        <end position="323"/>
    </location>
</feature>
<dbReference type="SMART" id="SM00248">
    <property type="entry name" value="ANK"/>
    <property type="match status" value="2"/>
</dbReference>